<evidence type="ECO:0000256" key="1">
    <source>
        <dbReference type="SAM" id="SignalP"/>
    </source>
</evidence>
<feature type="signal peptide" evidence="1">
    <location>
        <begin position="1"/>
        <end position="20"/>
    </location>
</feature>
<dbReference type="SUPFAM" id="SSF56925">
    <property type="entry name" value="OMPA-like"/>
    <property type="match status" value="1"/>
</dbReference>
<reference evidence="2" key="1">
    <citation type="journal article" date="2023" name="Int. J. Syst. Evol. Microbiol.">
        <title>Mesoterricola silvestris gen. nov., sp. nov., Mesoterricola sediminis sp. nov., Geothrix oryzae sp. nov., Geothrix edaphica sp. nov., Geothrix rubra sp. nov., and Geothrix limicola sp. nov., six novel members of Acidobacteriota isolated from soils.</title>
        <authorList>
            <person name="Itoh H."/>
            <person name="Sugisawa Y."/>
            <person name="Mise K."/>
            <person name="Xu Z."/>
            <person name="Kuniyasu M."/>
            <person name="Ushijima N."/>
            <person name="Kawano K."/>
            <person name="Kobayashi E."/>
            <person name="Shiratori Y."/>
            <person name="Masuda Y."/>
            <person name="Senoo K."/>
        </authorList>
    </citation>
    <scope>NUCLEOTIDE SEQUENCE</scope>
    <source>
        <strain evidence="2">W786</strain>
    </source>
</reference>
<dbReference type="AlphaFoldDB" id="A0AA48KHB2"/>
<protein>
    <recommendedName>
        <fullName evidence="4">Outer membrane protein beta-barrel domain-containing protein</fullName>
    </recommendedName>
</protein>
<evidence type="ECO:0000313" key="3">
    <source>
        <dbReference type="Proteomes" id="UP001228113"/>
    </source>
</evidence>
<dbReference type="InterPro" id="IPR011250">
    <property type="entry name" value="OMP/PagP_B-barrel"/>
</dbReference>
<keyword evidence="1" id="KW-0732">Signal</keyword>
<dbReference type="EMBL" id="AP027081">
    <property type="protein sequence ID" value="BDU78203.1"/>
    <property type="molecule type" value="Genomic_DNA"/>
</dbReference>
<dbReference type="Proteomes" id="UP001228113">
    <property type="component" value="Chromosome"/>
</dbReference>
<organism evidence="2 3">
    <name type="scientific">Mesoterricola sediminis</name>
    <dbReference type="NCBI Taxonomy" id="2927980"/>
    <lineage>
        <taxon>Bacteria</taxon>
        <taxon>Pseudomonadati</taxon>
        <taxon>Acidobacteriota</taxon>
        <taxon>Holophagae</taxon>
        <taxon>Holophagales</taxon>
        <taxon>Holophagaceae</taxon>
        <taxon>Mesoterricola</taxon>
    </lineage>
</organism>
<proteinExistence type="predicted"/>
<dbReference type="KEGG" id="msea:METESE_31610"/>
<feature type="chain" id="PRO_5041291489" description="Outer membrane protein beta-barrel domain-containing protein" evidence="1">
    <location>
        <begin position="21"/>
        <end position="213"/>
    </location>
</feature>
<gene>
    <name evidence="2" type="ORF">METESE_31610</name>
</gene>
<sequence>MRIPLVRISLLVLATPLLQAADVAWELKAGLTAPLGSVRTHPDAGMDGSIGTSFGAAVVWRLRPHDSLRVRLDLAGLGTSASHRIDTGDPNETLTFEPEWSIPEFGVDWRHDWLKGGAGWFVEAGAGFASPKLGLNTHYTAGPGWPTVGSTYTARQDTKPALQIGGGHFFTPRVFASATYHHVFVDKSGSDPFPFDTLTWLDVSVGVRFGGGR</sequence>
<evidence type="ECO:0000313" key="2">
    <source>
        <dbReference type="EMBL" id="BDU78203.1"/>
    </source>
</evidence>
<keyword evidence="3" id="KW-1185">Reference proteome</keyword>
<evidence type="ECO:0008006" key="4">
    <source>
        <dbReference type="Google" id="ProtNLM"/>
    </source>
</evidence>
<name>A0AA48KHB2_9BACT</name>
<accession>A0AA48KHB2</accession>
<dbReference type="RefSeq" id="WP_316410621.1">
    <property type="nucleotide sequence ID" value="NZ_AP027081.1"/>
</dbReference>